<keyword evidence="5 6" id="KW-0472">Membrane</keyword>
<dbReference type="Pfam" id="PF09335">
    <property type="entry name" value="VTT_dom"/>
    <property type="match status" value="1"/>
</dbReference>
<proteinExistence type="inferred from homology"/>
<gene>
    <name evidence="8" type="ORF">SAMN02746089_02562</name>
</gene>
<dbReference type="AlphaFoldDB" id="A0A1M5EIT3"/>
<organism evidence="8 9">
    <name type="scientific">Caldanaerobius fijiensis DSM 17918</name>
    <dbReference type="NCBI Taxonomy" id="1121256"/>
    <lineage>
        <taxon>Bacteria</taxon>
        <taxon>Bacillati</taxon>
        <taxon>Bacillota</taxon>
        <taxon>Clostridia</taxon>
        <taxon>Thermoanaerobacterales</taxon>
        <taxon>Thermoanaerobacteraceae</taxon>
        <taxon>Caldanaerobius</taxon>
    </lineage>
</organism>
<comment type="subcellular location">
    <subcellularLocation>
        <location evidence="1 6">Cell membrane</location>
        <topology evidence="1 6">Multi-pass membrane protein</topology>
    </subcellularLocation>
</comment>
<evidence type="ECO:0000256" key="5">
    <source>
        <dbReference type="ARBA" id="ARBA00023136"/>
    </source>
</evidence>
<dbReference type="EMBL" id="FQVH01000045">
    <property type="protein sequence ID" value="SHF79149.1"/>
    <property type="molecule type" value="Genomic_DNA"/>
</dbReference>
<dbReference type="PANTHER" id="PTHR12677:SF59">
    <property type="entry name" value="GOLGI APPARATUS MEMBRANE PROTEIN TVP38-RELATED"/>
    <property type="match status" value="1"/>
</dbReference>
<evidence type="ECO:0000256" key="2">
    <source>
        <dbReference type="ARBA" id="ARBA00022475"/>
    </source>
</evidence>
<sequence>MWDKFKAFKWQIIGFIGFVTVFMVFMVKYGHYISLLARDPELFRKWIEGYGSKAFLMYILIQIIQVVVFIIPGEVVQIAGGYIYGTILGSILSVIGITIGSLICFEIARILGYSALKKIISPDELSRFDNFINNPKGEMALFLLFLIPGMPKDILSYIAGITPISLYKYLTITFLARLPGIVFSSYIGANLYNKNYVLVISVSAVAIGLFVLGVLKRDYIMERINKPNRQ</sequence>
<name>A0A1M5EIT3_9THEO</name>
<dbReference type="OrthoDB" id="9812980at2"/>
<evidence type="ECO:0000313" key="8">
    <source>
        <dbReference type="EMBL" id="SHF79149.1"/>
    </source>
</evidence>
<feature type="transmembrane region" description="Helical" evidence="6">
    <location>
        <begin position="83"/>
        <end position="108"/>
    </location>
</feature>
<dbReference type="STRING" id="1121256.SAMN02746089_02562"/>
<dbReference type="PANTHER" id="PTHR12677">
    <property type="entry name" value="GOLGI APPARATUS MEMBRANE PROTEIN TVP38-RELATED"/>
    <property type="match status" value="1"/>
</dbReference>
<dbReference type="Proteomes" id="UP000184088">
    <property type="component" value="Unassembled WGS sequence"/>
</dbReference>
<evidence type="ECO:0000256" key="1">
    <source>
        <dbReference type="ARBA" id="ARBA00004651"/>
    </source>
</evidence>
<evidence type="ECO:0000256" key="3">
    <source>
        <dbReference type="ARBA" id="ARBA00022692"/>
    </source>
</evidence>
<keyword evidence="2 6" id="KW-1003">Cell membrane</keyword>
<reference evidence="8 9" key="1">
    <citation type="submission" date="2016-11" db="EMBL/GenBank/DDBJ databases">
        <authorList>
            <person name="Jaros S."/>
            <person name="Januszkiewicz K."/>
            <person name="Wedrychowicz H."/>
        </authorList>
    </citation>
    <scope>NUCLEOTIDE SEQUENCE [LARGE SCALE GENOMIC DNA]</scope>
    <source>
        <strain evidence="8 9">DSM 17918</strain>
    </source>
</reference>
<feature type="transmembrane region" description="Helical" evidence="6">
    <location>
        <begin position="12"/>
        <end position="33"/>
    </location>
</feature>
<comment type="similarity">
    <text evidence="6">Belongs to the TVP38/TMEM64 family.</text>
</comment>
<evidence type="ECO:0000313" key="9">
    <source>
        <dbReference type="Proteomes" id="UP000184088"/>
    </source>
</evidence>
<feature type="transmembrane region" description="Helical" evidence="6">
    <location>
        <begin position="154"/>
        <end position="176"/>
    </location>
</feature>
<feature type="transmembrane region" description="Helical" evidence="6">
    <location>
        <begin position="196"/>
        <end position="215"/>
    </location>
</feature>
<dbReference type="GO" id="GO:0005886">
    <property type="term" value="C:plasma membrane"/>
    <property type="evidence" value="ECO:0007669"/>
    <property type="project" value="UniProtKB-SubCell"/>
</dbReference>
<evidence type="ECO:0000259" key="7">
    <source>
        <dbReference type="Pfam" id="PF09335"/>
    </source>
</evidence>
<evidence type="ECO:0000256" key="4">
    <source>
        <dbReference type="ARBA" id="ARBA00022989"/>
    </source>
</evidence>
<evidence type="ECO:0000256" key="6">
    <source>
        <dbReference type="RuleBase" id="RU366058"/>
    </source>
</evidence>
<protein>
    <recommendedName>
        <fullName evidence="6">TVP38/TMEM64 family membrane protein</fullName>
    </recommendedName>
</protein>
<keyword evidence="4 6" id="KW-1133">Transmembrane helix</keyword>
<keyword evidence="3 6" id="KW-0812">Transmembrane</keyword>
<feature type="transmembrane region" description="Helical" evidence="6">
    <location>
        <begin position="54"/>
        <end position="71"/>
    </location>
</feature>
<accession>A0A1M5EIT3</accession>
<dbReference type="InterPro" id="IPR015414">
    <property type="entry name" value="TMEM64"/>
</dbReference>
<keyword evidence="9" id="KW-1185">Reference proteome</keyword>
<dbReference type="InterPro" id="IPR032816">
    <property type="entry name" value="VTT_dom"/>
</dbReference>
<feature type="domain" description="VTT" evidence="7">
    <location>
        <begin position="71"/>
        <end position="189"/>
    </location>
</feature>
<dbReference type="RefSeq" id="WP_073346180.1">
    <property type="nucleotide sequence ID" value="NZ_FQVH01000045.1"/>
</dbReference>